<dbReference type="InterPro" id="IPR000073">
    <property type="entry name" value="AB_hydrolase_1"/>
</dbReference>
<dbReference type="Proteomes" id="UP001312865">
    <property type="component" value="Unassembled WGS sequence"/>
</dbReference>
<feature type="domain" description="AB hydrolase-1" evidence="1">
    <location>
        <begin position="22"/>
        <end position="130"/>
    </location>
</feature>
<keyword evidence="3" id="KW-1185">Reference proteome</keyword>
<dbReference type="PROSITE" id="PS51257">
    <property type="entry name" value="PROKAR_LIPOPROTEIN"/>
    <property type="match status" value="1"/>
</dbReference>
<dbReference type="Gene3D" id="3.40.50.1820">
    <property type="entry name" value="alpha/beta hydrolase"/>
    <property type="match status" value="1"/>
</dbReference>
<dbReference type="Pfam" id="PF00561">
    <property type="entry name" value="Abhydrolase_1"/>
    <property type="match status" value="1"/>
</dbReference>
<gene>
    <name evidence="2" type="ORF">WAK64_16255</name>
</gene>
<protein>
    <submittedName>
        <fullName evidence="2">Alpha/beta hydrolase</fullName>
    </submittedName>
</protein>
<dbReference type="PANTHER" id="PTHR43798:SF5">
    <property type="entry name" value="MONOACYLGLYCEROL LIPASE ABHD6"/>
    <property type="match status" value="1"/>
</dbReference>
<name>A0ABU8HGU4_9BACI</name>
<evidence type="ECO:0000313" key="2">
    <source>
        <dbReference type="EMBL" id="MEI5908601.1"/>
    </source>
</evidence>
<keyword evidence="2" id="KW-0378">Hydrolase</keyword>
<accession>A0ABU8HGU4</accession>
<dbReference type="RefSeq" id="WP_336588048.1">
    <property type="nucleotide sequence ID" value="NZ_JBBAXC010000014.1"/>
</dbReference>
<dbReference type="InterPro" id="IPR050266">
    <property type="entry name" value="AB_hydrolase_sf"/>
</dbReference>
<dbReference type="SUPFAM" id="SSF53474">
    <property type="entry name" value="alpha/beta-Hydrolases"/>
    <property type="match status" value="1"/>
</dbReference>
<comment type="caution">
    <text evidence="2">The sequence shown here is derived from an EMBL/GenBank/DDBJ whole genome shotgun (WGS) entry which is preliminary data.</text>
</comment>
<dbReference type="PRINTS" id="PR00111">
    <property type="entry name" value="ABHYDROLASE"/>
</dbReference>
<sequence>MNQRILINNHNVEVQYKGNTGPLIVILTGMGCSFDEWHEVIEMLSKNNRMLTFHRPGLGQSELGNGIRNTETTVQDLDRLLHHFEIKEPFYLVGHSYGGLCAQHFAKAYPDRLAGIILVDSTSVELTVLDELELPVLNEDSDEAWIKKCLNYASKEKEQLQKIIKPSLSEKHRQFPERIQQRLLDFQVNPLLYRAMTSEIQQWKKDAIKIKQLGEFPDVPLMVIGRDKKYVIKEEMNNGIPEWELKIFEEKWEELIKDQAKLSTSSKLIFAKNSGHSVYLDRPDLIIECIQEILTN</sequence>
<evidence type="ECO:0000313" key="3">
    <source>
        <dbReference type="Proteomes" id="UP001312865"/>
    </source>
</evidence>
<dbReference type="EMBL" id="JBBAXC010000014">
    <property type="protein sequence ID" value="MEI5908601.1"/>
    <property type="molecule type" value="Genomic_DNA"/>
</dbReference>
<dbReference type="GO" id="GO:0016787">
    <property type="term" value="F:hydrolase activity"/>
    <property type="evidence" value="ECO:0007669"/>
    <property type="project" value="UniProtKB-KW"/>
</dbReference>
<reference evidence="2 3" key="1">
    <citation type="journal article" date="2018" name="J. Microbiol.">
        <title>Bacillus spongiae sp. nov., isolated from sponge of Jeju Island.</title>
        <authorList>
            <person name="Lee G.E."/>
            <person name="Im W.T."/>
            <person name="Park J.S."/>
        </authorList>
    </citation>
    <scope>NUCLEOTIDE SEQUENCE [LARGE SCALE GENOMIC DNA]</scope>
    <source>
        <strain evidence="2 3">135PIL107-10</strain>
    </source>
</reference>
<organism evidence="2 3">
    <name type="scientific">Bacillus spongiae</name>
    <dbReference type="NCBI Taxonomy" id="2683610"/>
    <lineage>
        <taxon>Bacteria</taxon>
        <taxon>Bacillati</taxon>
        <taxon>Bacillota</taxon>
        <taxon>Bacilli</taxon>
        <taxon>Bacillales</taxon>
        <taxon>Bacillaceae</taxon>
        <taxon>Bacillus</taxon>
    </lineage>
</organism>
<evidence type="ECO:0000259" key="1">
    <source>
        <dbReference type="Pfam" id="PF00561"/>
    </source>
</evidence>
<dbReference type="InterPro" id="IPR029058">
    <property type="entry name" value="AB_hydrolase_fold"/>
</dbReference>
<dbReference type="PANTHER" id="PTHR43798">
    <property type="entry name" value="MONOACYLGLYCEROL LIPASE"/>
    <property type="match status" value="1"/>
</dbReference>
<proteinExistence type="predicted"/>